<dbReference type="PANTHER" id="PTHR47058">
    <property type="entry name" value="REPLICATION PROTEIN A 14 KDA SUBUNIT A-RELATED"/>
    <property type="match status" value="1"/>
</dbReference>
<sequence length="146" mass="16215">MPAETNRFFEFGRFASTKEDSKKSNFRLISHEGPGYARIFLVSILSELSKFYHSTSKSCYQVASKLHSLNQTHTPGVPKQQITSLIQIMFIVMDTSNLAAFDNGRVLPNFIGKKVRTGVQVNQSDGAVITRKPSDDSQITVKGLST</sequence>
<organism evidence="1 2">
    <name type="scientific">Pisum sativum</name>
    <name type="common">Garden pea</name>
    <name type="synonym">Lathyrus oleraceus</name>
    <dbReference type="NCBI Taxonomy" id="3888"/>
    <lineage>
        <taxon>Eukaryota</taxon>
        <taxon>Viridiplantae</taxon>
        <taxon>Streptophyta</taxon>
        <taxon>Embryophyta</taxon>
        <taxon>Tracheophyta</taxon>
        <taxon>Spermatophyta</taxon>
        <taxon>Magnoliopsida</taxon>
        <taxon>eudicotyledons</taxon>
        <taxon>Gunneridae</taxon>
        <taxon>Pentapetalae</taxon>
        <taxon>rosids</taxon>
        <taxon>fabids</taxon>
        <taxon>Fabales</taxon>
        <taxon>Fabaceae</taxon>
        <taxon>Papilionoideae</taxon>
        <taxon>50 kb inversion clade</taxon>
        <taxon>NPAAA clade</taxon>
        <taxon>Hologalegina</taxon>
        <taxon>IRL clade</taxon>
        <taxon>Fabeae</taxon>
        <taxon>Lathyrus</taxon>
    </lineage>
</organism>
<reference evidence="1 2" key="1">
    <citation type="journal article" date="2022" name="Nat. Genet.">
        <title>Improved pea reference genome and pan-genome highlight genomic features and evolutionary characteristics.</title>
        <authorList>
            <person name="Yang T."/>
            <person name="Liu R."/>
            <person name="Luo Y."/>
            <person name="Hu S."/>
            <person name="Wang D."/>
            <person name="Wang C."/>
            <person name="Pandey M.K."/>
            <person name="Ge S."/>
            <person name="Xu Q."/>
            <person name="Li N."/>
            <person name="Li G."/>
            <person name="Huang Y."/>
            <person name="Saxena R.K."/>
            <person name="Ji Y."/>
            <person name="Li M."/>
            <person name="Yan X."/>
            <person name="He Y."/>
            <person name="Liu Y."/>
            <person name="Wang X."/>
            <person name="Xiang C."/>
            <person name="Varshney R.K."/>
            <person name="Ding H."/>
            <person name="Gao S."/>
            <person name="Zong X."/>
        </authorList>
    </citation>
    <scope>NUCLEOTIDE SEQUENCE [LARGE SCALE GENOMIC DNA]</scope>
    <source>
        <strain evidence="1 2">cv. Zhongwan 6</strain>
    </source>
</reference>
<dbReference type="EMBL" id="JAMSHJ010000007">
    <property type="protein sequence ID" value="KAI5386770.1"/>
    <property type="molecule type" value="Genomic_DNA"/>
</dbReference>
<evidence type="ECO:0000313" key="2">
    <source>
        <dbReference type="Proteomes" id="UP001058974"/>
    </source>
</evidence>
<dbReference type="Proteomes" id="UP001058974">
    <property type="component" value="Chromosome 7"/>
</dbReference>
<proteinExistence type="predicted"/>
<keyword evidence="2" id="KW-1185">Reference proteome</keyword>
<name>A0A9D4VQA2_PEA</name>
<accession>A0A9D4VQA2</accession>
<dbReference type="Gramene" id="Psat07G0306300-T1">
    <property type="protein sequence ID" value="KAI5386770.1"/>
    <property type="gene ID" value="KIW84_073063"/>
</dbReference>
<evidence type="ECO:0000313" key="1">
    <source>
        <dbReference type="EMBL" id="KAI5386770.1"/>
    </source>
</evidence>
<dbReference type="PANTHER" id="PTHR47058:SF1">
    <property type="entry name" value="REPLICATION FACTOR A PROTEIN 3"/>
    <property type="match status" value="1"/>
</dbReference>
<gene>
    <name evidence="1" type="ORF">KIW84_073063</name>
</gene>
<comment type="caution">
    <text evidence="1">The sequence shown here is derived from an EMBL/GenBank/DDBJ whole genome shotgun (WGS) entry which is preliminary data.</text>
</comment>
<protein>
    <submittedName>
        <fullName evidence="1">Uncharacterized protein</fullName>
    </submittedName>
</protein>
<dbReference type="AlphaFoldDB" id="A0A9D4VQA2"/>